<sequence length="575" mass="66944">MLEKKTRSKDPKKADEKPYDIKRSLIHKKFVTNKDLTIIFAFCLLYILIQITWLKSLPSWLIFLIELPMLLIVWHRSYQILFDFKLLFFDNRFDVKIEYPKGKVLPTITFIIPSCQEPFSVAKMTFDSIVDAPYNGNKEIIIVDNSNNVVTKDFIDWKNYVENYSDLNPNESISTRFLYNEKKDTLKPGNLDLGQQFIQQGEFVVFLDVDSTLPDQGNLLEQSVAQFEADCTLGFVQFRIKATNNHFNSLTQGVAVSQDLLRLRMISRGYGGYKIFEGHNGVWRKTVLDSSGPWTEYFRGNIIITEDILKSAHAYSAGYYGKPLNVETGEWVPSSLLALESMWMRWMYGNSQVFIKCFRKIYTKKITVLEMFDISYHMTSHLVVIFFFLIAILLQLFVLGPITNIFVFLFGIFPQLISAITSYFTSVRKLEMPMIKKIKCIYTAFFLIETFIMCIQVKSDIRFILGRRQGWKVTEKGVEHRIGWKNLMRNNSFYFGMAIFSLVFCAISWVYNYNMAFNSIHYHFALLFVNINLLCCIITYGKQRRKSYNNVESAAINNSNLNESSKPELAKIEVF</sequence>
<evidence type="ECO:0000256" key="3">
    <source>
        <dbReference type="ARBA" id="ARBA00022679"/>
    </source>
</evidence>
<evidence type="ECO:0000256" key="7">
    <source>
        <dbReference type="SAM" id="Phobius"/>
    </source>
</evidence>
<dbReference type="Proteomes" id="UP000548326">
    <property type="component" value="Unassembled WGS sequence"/>
</dbReference>
<keyword evidence="4 7" id="KW-0812">Transmembrane</keyword>
<comment type="subcellular location">
    <subcellularLocation>
        <location evidence="1">Membrane</location>
        <topology evidence="1">Multi-pass membrane protein</topology>
    </subcellularLocation>
</comment>
<evidence type="ECO:0000256" key="5">
    <source>
        <dbReference type="ARBA" id="ARBA00022989"/>
    </source>
</evidence>
<evidence type="ECO:0000256" key="2">
    <source>
        <dbReference type="ARBA" id="ARBA00022676"/>
    </source>
</evidence>
<dbReference type="InterPro" id="IPR029044">
    <property type="entry name" value="Nucleotide-diphossugar_trans"/>
</dbReference>
<feature type="domain" description="Glycosyltransferase 2-like" evidence="8">
    <location>
        <begin position="204"/>
        <end position="402"/>
    </location>
</feature>
<feature type="transmembrane region" description="Helical" evidence="7">
    <location>
        <begin position="520"/>
        <end position="540"/>
    </location>
</feature>
<name>A0A841JQD5_9SPHI</name>
<dbReference type="Pfam" id="PF13632">
    <property type="entry name" value="Glyco_trans_2_3"/>
    <property type="match status" value="1"/>
</dbReference>
<dbReference type="GO" id="GO:0016020">
    <property type="term" value="C:membrane"/>
    <property type="evidence" value="ECO:0007669"/>
    <property type="project" value="UniProtKB-SubCell"/>
</dbReference>
<comment type="caution">
    <text evidence="9">The sequence shown here is derived from an EMBL/GenBank/DDBJ whole genome shotgun (WGS) entry which is preliminary data.</text>
</comment>
<feature type="transmembrane region" description="Helical" evidence="7">
    <location>
        <begin position="381"/>
        <end position="399"/>
    </location>
</feature>
<dbReference type="PANTHER" id="PTHR43867">
    <property type="entry name" value="CELLULOSE SYNTHASE CATALYTIC SUBUNIT A [UDP-FORMING]"/>
    <property type="match status" value="1"/>
</dbReference>
<feature type="transmembrane region" description="Helical" evidence="7">
    <location>
        <begin position="405"/>
        <end position="427"/>
    </location>
</feature>
<proteinExistence type="predicted"/>
<keyword evidence="5 7" id="KW-1133">Transmembrane helix</keyword>
<protein>
    <recommendedName>
        <fullName evidence="8">Glycosyltransferase 2-like domain-containing protein</fullName>
    </recommendedName>
</protein>
<evidence type="ECO:0000259" key="8">
    <source>
        <dbReference type="Pfam" id="PF13632"/>
    </source>
</evidence>
<evidence type="ECO:0000256" key="1">
    <source>
        <dbReference type="ARBA" id="ARBA00004141"/>
    </source>
</evidence>
<organism evidence="9 10">
    <name type="scientific">Mucilaginibacter lappiensis</name>
    <dbReference type="NCBI Taxonomy" id="354630"/>
    <lineage>
        <taxon>Bacteria</taxon>
        <taxon>Pseudomonadati</taxon>
        <taxon>Bacteroidota</taxon>
        <taxon>Sphingobacteriia</taxon>
        <taxon>Sphingobacteriales</taxon>
        <taxon>Sphingobacteriaceae</taxon>
        <taxon>Mucilaginibacter</taxon>
    </lineage>
</organism>
<keyword evidence="3" id="KW-0808">Transferase</keyword>
<evidence type="ECO:0000313" key="10">
    <source>
        <dbReference type="Proteomes" id="UP000548326"/>
    </source>
</evidence>
<dbReference type="AlphaFoldDB" id="A0A841JQD5"/>
<evidence type="ECO:0000256" key="4">
    <source>
        <dbReference type="ARBA" id="ARBA00022692"/>
    </source>
</evidence>
<dbReference type="Gene3D" id="3.90.550.10">
    <property type="entry name" value="Spore Coat Polysaccharide Biosynthesis Protein SpsA, Chain A"/>
    <property type="match status" value="1"/>
</dbReference>
<reference evidence="9 10" key="1">
    <citation type="submission" date="2020-08" db="EMBL/GenBank/DDBJ databases">
        <title>Genomic Encyclopedia of Type Strains, Phase IV (KMG-V): Genome sequencing to study the core and pangenomes of soil and plant-associated prokaryotes.</title>
        <authorList>
            <person name="Whitman W."/>
        </authorList>
    </citation>
    <scope>NUCLEOTIDE SEQUENCE [LARGE SCALE GENOMIC DNA]</scope>
    <source>
        <strain evidence="9 10">MP601</strain>
    </source>
</reference>
<dbReference type="GO" id="GO:0016757">
    <property type="term" value="F:glycosyltransferase activity"/>
    <property type="evidence" value="ECO:0007669"/>
    <property type="project" value="UniProtKB-KW"/>
</dbReference>
<dbReference type="InterPro" id="IPR050321">
    <property type="entry name" value="Glycosyltr_2/OpgH_subfam"/>
</dbReference>
<accession>A0A841JQD5</accession>
<feature type="transmembrane region" description="Helical" evidence="7">
    <location>
        <begin position="60"/>
        <end position="78"/>
    </location>
</feature>
<feature type="transmembrane region" description="Helical" evidence="7">
    <location>
        <begin position="493"/>
        <end position="514"/>
    </location>
</feature>
<dbReference type="SUPFAM" id="SSF53448">
    <property type="entry name" value="Nucleotide-diphospho-sugar transferases"/>
    <property type="match status" value="1"/>
</dbReference>
<evidence type="ECO:0000313" key="9">
    <source>
        <dbReference type="EMBL" id="MBB6131826.1"/>
    </source>
</evidence>
<dbReference type="RefSeq" id="WP_183590211.1">
    <property type="nucleotide sequence ID" value="NZ_JACHCA010000033.1"/>
</dbReference>
<keyword evidence="6 7" id="KW-0472">Membrane</keyword>
<keyword evidence="2" id="KW-0328">Glycosyltransferase</keyword>
<dbReference type="InterPro" id="IPR001173">
    <property type="entry name" value="Glyco_trans_2-like"/>
</dbReference>
<dbReference type="EMBL" id="JACHCA010000033">
    <property type="protein sequence ID" value="MBB6131826.1"/>
    <property type="molecule type" value="Genomic_DNA"/>
</dbReference>
<evidence type="ECO:0000256" key="6">
    <source>
        <dbReference type="ARBA" id="ARBA00023136"/>
    </source>
</evidence>
<gene>
    <name evidence="9" type="ORF">HDF22_005980</name>
</gene>
<feature type="transmembrane region" description="Helical" evidence="7">
    <location>
        <begin position="36"/>
        <end position="54"/>
    </location>
</feature>
<dbReference type="PANTHER" id="PTHR43867:SF2">
    <property type="entry name" value="CELLULOSE SYNTHASE CATALYTIC SUBUNIT A [UDP-FORMING]"/>
    <property type="match status" value="1"/>
</dbReference>